<evidence type="ECO:0000256" key="11">
    <source>
        <dbReference type="SAM" id="MobiDB-lite"/>
    </source>
</evidence>
<sequence>PSKQPHPKNEQKPLRLRSTSHDCPFQDSTSNLFFTRSTAPTPMSSSSFPASTLHRAIHIVIAVIFVVSISFLDHVNGLDAGQTVIDSPLLTQKIGTNSTIIKVDINGDGDFKSVQAAIDSVPEDNSQWVIIHLEKGVYREKVHVPKSKPYIFLRGNGKERSAIVWAQSSSNNVESATFKVEAPHFIAFGITFKNEAPIGVAYTPQNQSVAAFVAADNVAFYHCGFYSTHNTLFDYKGRHYYGNCYIQGSVDLIFGSGRSLFHSCEIFVIGDRRVEIQGSVTAQIRESASENTGFVFVKGKVYGVGGGGVYLGRAKGAYSRVVFAQTYLSRTIVPQGWTNWSYDGTTENLYHAEYKCQGPGADSTQRSSWSKQLSEKEVTPFISIDYIDGQKWLPVWL</sequence>
<evidence type="ECO:0000256" key="2">
    <source>
        <dbReference type="ARBA" id="ARBA00005184"/>
    </source>
</evidence>
<comment type="similarity">
    <text evidence="3">Belongs to the pectinesterase family.</text>
</comment>
<reference evidence="13" key="2">
    <citation type="submission" date="2020-03" db="EMBL/GenBank/DDBJ databases">
        <title>Walnut 2.0.</title>
        <authorList>
            <person name="Marrano A."/>
            <person name="Britton M."/>
            <person name="Zimin A.V."/>
            <person name="Zaini P.A."/>
            <person name="Workman R."/>
            <person name="Puiu D."/>
            <person name="Bianco L."/>
            <person name="Allen B.J."/>
            <person name="Troggio M."/>
            <person name="Leslie C.A."/>
            <person name="Timp W."/>
            <person name="Dendekar A."/>
            <person name="Salzberg S.L."/>
            <person name="Neale D.B."/>
        </authorList>
    </citation>
    <scope>NUCLEOTIDE SEQUENCE</scope>
    <source>
        <tissue evidence="13">Leaves</tissue>
    </source>
</reference>
<dbReference type="InterPro" id="IPR011050">
    <property type="entry name" value="Pectin_lyase_fold/virulence"/>
</dbReference>
<comment type="pathway">
    <text evidence="2">Glycan metabolism; pectin degradation; 2-dehydro-3-deoxy-D-gluconate from pectin: step 1/5.</text>
</comment>
<comment type="catalytic activity">
    <reaction evidence="9">
        <text>[(1-&gt;4)-alpha-D-galacturonosyl methyl ester](n) + n H2O = [(1-&gt;4)-alpha-D-galacturonosyl](n) + n methanol + n H(+)</text>
        <dbReference type="Rhea" id="RHEA:22380"/>
        <dbReference type="Rhea" id="RHEA-COMP:14570"/>
        <dbReference type="Rhea" id="RHEA-COMP:14573"/>
        <dbReference type="ChEBI" id="CHEBI:15377"/>
        <dbReference type="ChEBI" id="CHEBI:15378"/>
        <dbReference type="ChEBI" id="CHEBI:17790"/>
        <dbReference type="ChEBI" id="CHEBI:140522"/>
        <dbReference type="ChEBI" id="CHEBI:140523"/>
        <dbReference type="EC" id="3.1.1.11"/>
    </reaction>
</comment>
<evidence type="ECO:0000256" key="7">
    <source>
        <dbReference type="ARBA" id="ARBA00023085"/>
    </source>
</evidence>
<dbReference type="GO" id="GO:0030599">
    <property type="term" value="F:pectinesterase activity"/>
    <property type="evidence" value="ECO:0007669"/>
    <property type="project" value="UniProtKB-EC"/>
</dbReference>
<keyword evidence="7" id="KW-0063">Aspartyl esterase</keyword>
<dbReference type="UniPathway" id="UPA00545">
    <property type="reaction ID" value="UER00823"/>
</dbReference>
<keyword evidence="8" id="KW-0325">Glycoprotein</keyword>
<dbReference type="GO" id="GO:0045490">
    <property type="term" value="P:pectin catabolic process"/>
    <property type="evidence" value="ECO:0007669"/>
    <property type="project" value="UniProtKB-UniPathway"/>
</dbReference>
<evidence type="ECO:0000256" key="3">
    <source>
        <dbReference type="ARBA" id="ARBA00008891"/>
    </source>
</evidence>
<dbReference type="GO" id="GO:0042545">
    <property type="term" value="P:cell wall modification"/>
    <property type="evidence" value="ECO:0007669"/>
    <property type="project" value="InterPro"/>
</dbReference>
<evidence type="ECO:0000313" key="14">
    <source>
        <dbReference type="Proteomes" id="UP000619265"/>
    </source>
</evidence>
<comment type="caution">
    <text evidence="13">The sequence shown here is derived from an EMBL/GenBank/DDBJ whole genome shotgun (WGS) entry which is preliminary data.</text>
</comment>
<keyword evidence="6" id="KW-0378">Hydrolase</keyword>
<accession>A0A834CSU9</accession>
<keyword evidence="5" id="KW-0134">Cell wall</keyword>
<evidence type="ECO:0000256" key="4">
    <source>
        <dbReference type="ARBA" id="ARBA00013229"/>
    </source>
</evidence>
<feature type="domain" description="Pectinesterase catalytic" evidence="12">
    <location>
        <begin position="103"/>
        <end position="389"/>
    </location>
</feature>
<comment type="subcellular location">
    <subcellularLocation>
        <location evidence="1">Secreted</location>
        <location evidence="1">Cell wall</location>
    </subcellularLocation>
</comment>
<dbReference type="Proteomes" id="UP000619265">
    <property type="component" value="Unassembled WGS sequence"/>
</dbReference>
<dbReference type="SUPFAM" id="SSF51126">
    <property type="entry name" value="Pectin lyase-like"/>
    <property type="match status" value="1"/>
</dbReference>
<proteinExistence type="inferred from homology"/>
<dbReference type="InterPro" id="IPR000070">
    <property type="entry name" value="Pectinesterase_cat"/>
</dbReference>
<dbReference type="EC" id="3.1.1.11" evidence="4"/>
<evidence type="ECO:0000256" key="8">
    <source>
        <dbReference type="ARBA" id="ARBA00023180"/>
    </source>
</evidence>
<evidence type="ECO:0000256" key="1">
    <source>
        <dbReference type="ARBA" id="ARBA00004191"/>
    </source>
</evidence>
<reference evidence="13" key="1">
    <citation type="submission" date="2015-10" db="EMBL/GenBank/DDBJ databases">
        <authorList>
            <person name="Martinez-Garcia P.J."/>
            <person name="Crepeau M.W."/>
            <person name="Puiu D."/>
            <person name="Gonzalez-Ibeas D."/>
            <person name="Whalen J."/>
            <person name="Stevens K."/>
            <person name="Paul R."/>
            <person name="Butterfield T."/>
            <person name="Britton M."/>
            <person name="Reagan R."/>
            <person name="Chakraborty S."/>
            <person name="Walawage S.L."/>
            <person name="Vasquez-Gross H.A."/>
            <person name="Cardeno C."/>
            <person name="Famula R."/>
            <person name="Pratt K."/>
            <person name="Kuruganti S."/>
            <person name="Aradhya M.K."/>
            <person name="Leslie C.A."/>
            <person name="Dandekar A.M."/>
            <person name="Salzberg S.L."/>
            <person name="Wegrzyn J.L."/>
            <person name="Langley C.H."/>
            <person name="Neale D.B."/>
        </authorList>
    </citation>
    <scope>NUCLEOTIDE SEQUENCE</scope>
    <source>
        <tissue evidence="13">Leaves</tissue>
    </source>
</reference>
<organism evidence="13 14">
    <name type="scientific">Juglans regia</name>
    <name type="common">English walnut</name>
    <dbReference type="NCBI Taxonomy" id="51240"/>
    <lineage>
        <taxon>Eukaryota</taxon>
        <taxon>Viridiplantae</taxon>
        <taxon>Streptophyta</taxon>
        <taxon>Embryophyta</taxon>
        <taxon>Tracheophyta</taxon>
        <taxon>Spermatophyta</taxon>
        <taxon>Magnoliopsida</taxon>
        <taxon>eudicotyledons</taxon>
        <taxon>Gunneridae</taxon>
        <taxon>Pentapetalae</taxon>
        <taxon>rosids</taxon>
        <taxon>fabids</taxon>
        <taxon>Fagales</taxon>
        <taxon>Juglandaceae</taxon>
        <taxon>Juglans</taxon>
    </lineage>
</organism>
<dbReference type="Gramene" id="Jr07_11600_p1">
    <property type="protein sequence ID" value="cds.Jr07_11600_p1"/>
    <property type="gene ID" value="Jr07_11600"/>
</dbReference>
<name>A0A834CSU9_JUGRE</name>
<feature type="region of interest" description="Disordered" evidence="11">
    <location>
        <begin position="1"/>
        <end position="21"/>
    </location>
</feature>
<dbReference type="AlphaFoldDB" id="A0A834CSU9"/>
<evidence type="ECO:0000313" key="13">
    <source>
        <dbReference type="EMBL" id="KAF5464765.1"/>
    </source>
</evidence>
<feature type="non-terminal residue" evidence="13">
    <location>
        <position position="397"/>
    </location>
</feature>
<dbReference type="EMBL" id="LIHL02000007">
    <property type="protein sequence ID" value="KAF5464765.1"/>
    <property type="molecule type" value="Genomic_DNA"/>
</dbReference>
<protein>
    <recommendedName>
        <fullName evidence="4">pectinesterase</fullName>
        <ecNumber evidence="4">3.1.1.11</ecNumber>
    </recommendedName>
</protein>
<comment type="function">
    <text evidence="10">Acts in the modification of cell walls via demethylesterification of cell wall pectin.</text>
</comment>
<evidence type="ECO:0000256" key="6">
    <source>
        <dbReference type="ARBA" id="ARBA00022801"/>
    </source>
</evidence>
<dbReference type="PANTHER" id="PTHR31321:SF98">
    <property type="entry name" value="PECTINESTERASE 67-RELATED"/>
    <property type="match status" value="1"/>
</dbReference>
<dbReference type="Gene3D" id="2.160.20.10">
    <property type="entry name" value="Single-stranded right-handed beta-helix, Pectin lyase-like"/>
    <property type="match status" value="1"/>
</dbReference>
<keyword evidence="5" id="KW-0964">Secreted</keyword>
<dbReference type="FunFam" id="2.160.20.10:FF:000013">
    <property type="entry name" value="Pectinesterase"/>
    <property type="match status" value="1"/>
</dbReference>
<evidence type="ECO:0000256" key="10">
    <source>
        <dbReference type="ARBA" id="ARBA00057335"/>
    </source>
</evidence>
<evidence type="ECO:0000259" key="12">
    <source>
        <dbReference type="Pfam" id="PF01095"/>
    </source>
</evidence>
<dbReference type="InterPro" id="IPR012334">
    <property type="entry name" value="Pectin_lyas_fold"/>
</dbReference>
<evidence type="ECO:0000256" key="5">
    <source>
        <dbReference type="ARBA" id="ARBA00022512"/>
    </source>
</evidence>
<dbReference type="PANTHER" id="PTHR31321">
    <property type="entry name" value="ACYL-COA THIOESTER HYDROLASE YBHC-RELATED"/>
    <property type="match status" value="1"/>
</dbReference>
<evidence type="ECO:0000256" key="9">
    <source>
        <dbReference type="ARBA" id="ARBA00047928"/>
    </source>
</evidence>
<dbReference type="Pfam" id="PF01095">
    <property type="entry name" value="Pectinesterase"/>
    <property type="match status" value="1"/>
</dbReference>
<gene>
    <name evidence="13" type="ORF">F2P56_014817</name>
</gene>